<dbReference type="GO" id="GO:0070497">
    <property type="term" value="F:6-carboxytetrahydropterin synthase activity"/>
    <property type="evidence" value="ECO:0007669"/>
    <property type="project" value="UniProtKB-EC"/>
</dbReference>
<evidence type="ECO:0000313" key="11">
    <source>
        <dbReference type="EMBL" id="TDD07748.1"/>
    </source>
</evidence>
<comment type="caution">
    <text evidence="11">The sequence shown here is derived from an EMBL/GenBank/DDBJ whole genome shotgun (WGS) entry which is preliminary data.</text>
</comment>
<gene>
    <name evidence="11" type="ORF">E1292_12715</name>
</gene>
<evidence type="ECO:0000256" key="6">
    <source>
        <dbReference type="ARBA" id="ARBA00022723"/>
    </source>
</evidence>
<evidence type="ECO:0000256" key="7">
    <source>
        <dbReference type="ARBA" id="ARBA00022833"/>
    </source>
</evidence>
<dbReference type="EC" id="4.1.2.50" evidence="4"/>
<dbReference type="RefSeq" id="WP_132595318.1">
    <property type="nucleotide sequence ID" value="NZ_SMKO01000024.1"/>
</dbReference>
<dbReference type="UniPathway" id="UPA00391"/>
<organism evidence="11 12">
    <name type="scientific">Nonomuraea deserti</name>
    <dbReference type="NCBI Taxonomy" id="1848322"/>
    <lineage>
        <taxon>Bacteria</taxon>
        <taxon>Bacillati</taxon>
        <taxon>Actinomycetota</taxon>
        <taxon>Actinomycetes</taxon>
        <taxon>Streptosporangiales</taxon>
        <taxon>Streptosporangiaceae</taxon>
        <taxon>Nonomuraea</taxon>
    </lineage>
</organism>
<dbReference type="InterPro" id="IPR007115">
    <property type="entry name" value="6-PTP_synth/QueD"/>
</dbReference>
<keyword evidence="7" id="KW-0862">Zinc</keyword>
<reference evidence="11 12" key="1">
    <citation type="submission" date="2019-03" db="EMBL/GenBank/DDBJ databases">
        <title>Draft genome sequences of novel Actinobacteria.</title>
        <authorList>
            <person name="Sahin N."/>
            <person name="Ay H."/>
            <person name="Saygin H."/>
        </authorList>
    </citation>
    <scope>NUCLEOTIDE SEQUENCE [LARGE SCALE GENOMIC DNA]</scope>
    <source>
        <strain evidence="11 12">KC310</strain>
    </source>
</reference>
<dbReference type="SUPFAM" id="SSF55620">
    <property type="entry name" value="Tetrahydrobiopterin biosynthesis enzymes-like"/>
    <property type="match status" value="1"/>
</dbReference>
<proteinExistence type="inferred from homology"/>
<comment type="cofactor">
    <cofactor evidence="1">
        <name>Zn(2+)</name>
        <dbReference type="ChEBI" id="CHEBI:29105"/>
    </cofactor>
</comment>
<comment type="catalytic activity">
    <reaction evidence="10">
        <text>7,8-dihydroneopterin 3'-triphosphate + H2O = 6-carboxy-5,6,7,8-tetrahydropterin + triphosphate + acetaldehyde + 2 H(+)</text>
        <dbReference type="Rhea" id="RHEA:27966"/>
        <dbReference type="ChEBI" id="CHEBI:15343"/>
        <dbReference type="ChEBI" id="CHEBI:15377"/>
        <dbReference type="ChEBI" id="CHEBI:15378"/>
        <dbReference type="ChEBI" id="CHEBI:18036"/>
        <dbReference type="ChEBI" id="CHEBI:58462"/>
        <dbReference type="ChEBI" id="CHEBI:61032"/>
        <dbReference type="EC" id="4.1.2.50"/>
    </reaction>
</comment>
<dbReference type="EMBL" id="SMKO01000024">
    <property type="protein sequence ID" value="TDD07748.1"/>
    <property type="molecule type" value="Genomic_DNA"/>
</dbReference>
<evidence type="ECO:0000256" key="4">
    <source>
        <dbReference type="ARBA" id="ARBA00012982"/>
    </source>
</evidence>
<evidence type="ECO:0000256" key="3">
    <source>
        <dbReference type="ARBA" id="ARBA00008900"/>
    </source>
</evidence>
<dbReference type="GO" id="GO:0046872">
    <property type="term" value="F:metal ion binding"/>
    <property type="evidence" value="ECO:0007669"/>
    <property type="project" value="UniProtKB-KW"/>
</dbReference>
<evidence type="ECO:0000256" key="1">
    <source>
        <dbReference type="ARBA" id="ARBA00001947"/>
    </source>
</evidence>
<evidence type="ECO:0000256" key="9">
    <source>
        <dbReference type="ARBA" id="ARBA00031449"/>
    </source>
</evidence>
<evidence type="ECO:0000313" key="12">
    <source>
        <dbReference type="Proteomes" id="UP000295258"/>
    </source>
</evidence>
<dbReference type="InterPro" id="IPR038418">
    <property type="entry name" value="6-PTP_synth/QueD_sf"/>
</dbReference>
<dbReference type="Gene3D" id="3.30.479.10">
    <property type="entry name" value="6-pyruvoyl tetrahydropterin synthase/QueD"/>
    <property type="match status" value="1"/>
</dbReference>
<comment type="similarity">
    <text evidence="3">Belongs to the PTPS family. QueD subfamily.</text>
</comment>
<protein>
    <recommendedName>
        <fullName evidence="5">6-carboxy-5,6,7,8-tetrahydropterin synthase</fullName>
        <ecNumber evidence="4">4.1.2.50</ecNumber>
    </recommendedName>
    <alternativeName>
        <fullName evidence="9">Queuosine biosynthesis protein QueD</fullName>
    </alternativeName>
</protein>
<sequence>MDGRTDKLARGATWCEEEQEIGRSEIQQAAATTAITVRHNFESAHRLPQLGGKCQNLHGHSWWVEATVAGETGTDGIVVEFHDLKSYLREWIDGNLDHGAMLGREDELVSALKAAGCKVFVFGDSDPSVGLEYPTVENVAELLIRVTAGYIRSRRWPGVRVSRVVVRETHVNAAEVTR</sequence>
<dbReference type="PANTHER" id="PTHR12589">
    <property type="entry name" value="PYRUVOYL TETRAHYDROBIOPTERIN SYNTHASE"/>
    <property type="match status" value="1"/>
</dbReference>
<evidence type="ECO:0000256" key="2">
    <source>
        <dbReference type="ARBA" id="ARBA00005061"/>
    </source>
</evidence>
<comment type="pathway">
    <text evidence="2">Purine metabolism; 7-cyano-7-deazaguanine biosynthesis.</text>
</comment>
<dbReference type="Proteomes" id="UP000295258">
    <property type="component" value="Unassembled WGS sequence"/>
</dbReference>
<keyword evidence="12" id="KW-1185">Reference proteome</keyword>
<evidence type="ECO:0000256" key="10">
    <source>
        <dbReference type="ARBA" id="ARBA00048807"/>
    </source>
</evidence>
<evidence type="ECO:0000256" key="8">
    <source>
        <dbReference type="ARBA" id="ARBA00023239"/>
    </source>
</evidence>
<name>A0A4R4VPC3_9ACTN</name>
<accession>A0A4R4VPC3</accession>
<keyword evidence="6" id="KW-0479">Metal-binding</keyword>
<dbReference type="AlphaFoldDB" id="A0A4R4VPC3"/>
<keyword evidence="8" id="KW-0456">Lyase</keyword>
<dbReference type="PANTHER" id="PTHR12589:SF7">
    <property type="entry name" value="6-PYRUVOYL TETRAHYDROBIOPTERIN SYNTHASE"/>
    <property type="match status" value="1"/>
</dbReference>
<dbReference type="Pfam" id="PF01242">
    <property type="entry name" value="PTPS"/>
    <property type="match status" value="1"/>
</dbReference>
<evidence type="ECO:0000256" key="5">
    <source>
        <dbReference type="ARBA" id="ARBA00018141"/>
    </source>
</evidence>